<dbReference type="NCBIfam" id="TIGR01730">
    <property type="entry name" value="RND_mfp"/>
    <property type="match status" value="1"/>
</dbReference>
<dbReference type="GO" id="GO:0015562">
    <property type="term" value="F:efflux transmembrane transporter activity"/>
    <property type="evidence" value="ECO:0007669"/>
    <property type="project" value="TreeGrafter"/>
</dbReference>
<feature type="domain" description="Multidrug resistance protein MdtA-like barrel-sandwich hybrid" evidence="4">
    <location>
        <begin position="57"/>
        <end position="193"/>
    </location>
</feature>
<evidence type="ECO:0000259" key="5">
    <source>
        <dbReference type="Pfam" id="PF25990"/>
    </source>
</evidence>
<dbReference type="AlphaFoldDB" id="A0AA48GTJ6"/>
<comment type="similarity">
    <text evidence="1">Belongs to the membrane fusion protein (MFP) (TC 8.A.1) family.</text>
</comment>
<name>A0AA48GTJ6_9BACT</name>
<dbReference type="Gene3D" id="2.40.50.100">
    <property type="match status" value="1"/>
</dbReference>
<dbReference type="PANTHER" id="PTHR30469">
    <property type="entry name" value="MULTIDRUG RESISTANCE PROTEIN MDTA"/>
    <property type="match status" value="1"/>
</dbReference>
<evidence type="ECO:0000313" key="6">
    <source>
        <dbReference type="EMBL" id="BDU74085.1"/>
    </source>
</evidence>
<evidence type="ECO:0000313" key="7">
    <source>
        <dbReference type="Proteomes" id="UP001238179"/>
    </source>
</evidence>
<evidence type="ECO:0000259" key="4">
    <source>
        <dbReference type="Pfam" id="PF25917"/>
    </source>
</evidence>
<dbReference type="Proteomes" id="UP001238179">
    <property type="component" value="Chromosome"/>
</dbReference>
<dbReference type="InterPro" id="IPR058624">
    <property type="entry name" value="MdtA-like_HH"/>
</dbReference>
<reference evidence="7" key="1">
    <citation type="journal article" date="2023" name="Int. J. Syst. Evol. Microbiol.">
        <title>Mesoterricola silvestris gen. nov., sp. nov., Mesoterricola sediminis sp. nov., Geothrix oryzae sp. nov., Geothrix edaphica sp. nov., Geothrix rubra sp. nov., and Geothrix limicola sp. nov., six novel members of Acidobacteriota isolated from soils.</title>
        <authorList>
            <person name="Itoh H."/>
            <person name="Sugisawa Y."/>
            <person name="Mise K."/>
            <person name="Xu Z."/>
            <person name="Kuniyasu M."/>
            <person name="Ushijima N."/>
            <person name="Kawano K."/>
            <person name="Kobayashi E."/>
            <person name="Shiratori Y."/>
            <person name="Masuda Y."/>
            <person name="Senoo K."/>
        </authorList>
    </citation>
    <scope>NUCLEOTIDE SEQUENCE [LARGE SCALE GENOMIC DNA]</scope>
    <source>
        <strain evidence="7">W79</strain>
    </source>
</reference>
<organism evidence="6 7">
    <name type="scientific">Mesoterricola silvestris</name>
    <dbReference type="NCBI Taxonomy" id="2927979"/>
    <lineage>
        <taxon>Bacteria</taxon>
        <taxon>Pseudomonadati</taxon>
        <taxon>Acidobacteriota</taxon>
        <taxon>Holophagae</taxon>
        <taxon>Holophagales</taxon>
        <taxon>Holophagaceae</taxon>
        <taxon>Mesoterricola</taxon>
    </lineage>
</organism>
<dbReference type="InterPro" id="IPR006143">
    <property type="entry name" value="RND_pump_MFP"/>
</dbReference>
<feature type="coiled-coil region" evidence="2">
    <location>
        <begin position="132"/>
        <end position="162"/>
    </location>
</feature>
<dbReference type="Pfam" id="PF25990">
    <property type="entry name" value="Beta-barrel_YknX"/>
    <property type="match status" value="1"/>
</dbReference>
<evidence type="ECO:0000259" key="3">
    <source>
        <dbReference type="Pfam" id="PF25876"/>
    </source>
</evidence>
<dbReference type="RefSeq" id="WP_316412756.1">
    <property type="nucleotide sequence ID" value="NZ_AP027080.1"/>
</dbReference>
<dbReference type="InterPro" id="IPR058636">
    <property type="entry name" value="Beta-barrel_YknX"/>
</dbReference>
<dbReference type="PANTHER" id="PTHR30469:SF33">
    <property type="entry name" value="SLR1207 PROTEIN"/>
    <property type="match status" value="1"/>
</dbReference>
<dbReference type="Gene3D" id="1.10.287.470">
    <property type="entry name" value="Helix hairpin bin"/>
    <property type="match status" value="1"/>
</dbReference>
<dbReference type="KEGG" id="msil:METEAL_32590"/>
<accession>A0AA48GTJ6</accession>
<dbReference type="Pfam" id="PF25876">
    <property type="entry name" value="HH_MFP_RND"/>
    <property type="match status" value="1"/>
</dbReference>
<dbReference type="InterPro" id="IPR058625">
    <property type="entry name" value="MdtA-like_BSH"/>
</dbReference>
<protein>
    <submittedName>
        <fullName evidence="6">RND transporter</fullName>
    </submittedName>
</protein>
<keyword evidence="7" id="KW-1185">Reference proteome</keyword>
<dbReference type="PROSITE" id="PS51257">
    <property type="entry name" value="PROKAR_LIPOPROTEIN"/>
    <property type="match status" value="1"/>
</dbReference>
<dbReference type="Gene3D" id="2.40.30.170">
    <property type="match status" value="1"/>
</dbReference>
<evidence type="ECO:0000256" key="2">
    <source>
        <dbReference type="SAM" id="Coils"/>
    </source>
</evidence>
<evidence type="ECO:0000256" key="1">
    <source>
        <dbReference type="ARBA" id="ARBA00009477"/>
    </source>
</evidence>
<dbReference type="GO" id="GO:1990281">
    <property type="term" value="C:efflux pump complex"/>
    <property type="evidence" value="ECO:0007669"/>
    <property type="project" value="TreeGrafter"/>
</dbReference>
<feature type="domain" description="Multidrug resistance protein MdtA-like alpha-helical hairpin" evidence="3">
    <location>
        <begin position="98"/>
        <end position="165"/>
    </location>
</feature>
<gene>
    <name evidence="6" type="ORF">METEAL_32590</name>
</gene>
<dbReference type="Pfam" id="PF25917">
    <property type="entry name" value="BSH_RND"/>
    <property type="match status" value="1"/>
</dbReference>
<dbReference type="SUPFAM" id="SSF111369">
    <property type="entry name" value="HlyD-like secretion proteins"/>
    <property type="match status" value="1"/>
</dbReference>
<proteinExistence type="inferred from homology"/>
<dbReference type="EMBL" id="AP027080">
    <property type="protein sequence ID" value="BDU74085.1"/>
    <property type="molecule type" value="Genomic_DNA"/>
</dbReference>
<sequence>MRPAVLLGIPVALALAGCAAWVAIRPKAPASWRFARVERGDVSRRVTATGTVNALTQVSVGTQVSGVVTSLLADFNSIVRKGQVVARIDATVNETVVADALASLRKAKAACVLAKDDLDRNRRLAAEKLLSAADLDAKVNAYETALGNLESAQAALRKARINLGYCTITAPVDGVVVSRVVDVGQTVAASFSTPSLFSIANDLSRMKVTAAIDEADIGSIQAGQEVTFTVDSYPGMSFRGSVSEVQLNPTVSSNVVTYSVVMEVANVPRPAAAGQPAKAPATGRYAPAGSRVYRGEMALFPGMTANVAILTSARNNVLRVPNAALRFNPGGHAAPGGDRVWVLENGAPRAIPVKVGTAGSQFSEIAGEGIREGMTILAGSGDAAAAAAPAKASPLGGPAGPPPR</sequence>
<feature type="domain" description="YknX-like beta-barrel" evidence="5">
    <location>
        <begin position="206"/>
        <end position="263"/>
    </location>
</feature>
<keyword evidence="2" id="KW-0175">Coiled coil</keyword>